<dbReference type="AlphaFoldDB" id="A0A6A5KM36"/>
<gene>
    <name evidence="2" type="ORF">BDW02DRAFT_596021</name>
</gene>
<accession>A0A6A5KM36</accession>
<evidence type="ECO:0000313" key="2">
    <source>
        <dbReference type="EMBL" id="KAF1836852.1"/>
    </source>
</evidence>
<dbReference type="EMBL" id="ML975268">
    <property type="protein sequence ID" value="KAF1836852.1"/>
    <property type="molecule type" value="Genomic_DNA"/>
</dbReference>
<organism evidence="2 3">
    <name type="scientific">Decorospora gaudefroyi</name>
    <dbReference type="NCBI Taxonomy" id="184978"/>
    <lineage>
        <taxon>Eukaryota</taxon>
        <taxon>Fungi</taxon>
        <taxon>Dikarya</taxon>
        <taxon>Ascomycota</taxon>
        <taxon>Pezizomycotina</taxon>
        <taxon>Dothideomycetes</taxon>
        <taxon>Pleosporomycetidae</taxon>
        <taxon>Pleosporales</taxon>
        <taxon>Pleosporineae</taxon>
        <taxon>Pleosporaceae</taxon>
        <taxon>Decorospora</taxon>
    </lineage>
</organism>
<name>A0A6A5KM36_9PLEO</name>
<dbReference type="Proteomes" id="UP000800040">
    <property type="component" value="Unassembled WGS sequence"/>
</dbReference>
<dbReference type="OrthoDB" id="3797628at2759"/>
<evidence type="ECO:0000256" key="1">
    <source>
        <dbReference type="SAM" id="MobiDB-lite"/>
    </source>
</evidence>
<proteinExistence type="predicted"/>
<sequence length="150" mass="16081">MADKPEKPGVANPDGQAAAQTGHGEPRKEASEAAQATVVHEAPQSTKAEEEEGAKKEDETPTLPLCILEAYILRPHTEAVQSSIMCSYKVELLLLDEAAIRAHLNQLGPKYSVINAISELPPNQLVPIQALTRSRNGRLVSIQQGAPAVM</sequence>
<keyword evidence="3" id="KW-1185">Reference proteome</keyword>
<protein>
    <submittedName>
        <fullName evidence="2">Uncharacterized protein</fullName>
    </submittedName>
</protein>
<evidence type="ECO:0000313" key="3">
    <source>
        <dbReference type="Proteomes" id="UP000800040"/>
    </source>
</evidence>
<reference evidence="2" key="1">
    <citation type="submission" date="2020-01" db="EMBL/GenBank/DDBJ databases">
        <authorList>
            <consortium name="DOE Joint Genome Institute"/>
            <person name="Haridas S."/>
            <person name="Albert R."/>
            <person name="Binder M."/>
            <person name="Bloem J."/>
            <person name="Labutti K."/>
            <person name="Salamov A."/>
            <person name="Andreopoulos B."/>
            <person name="Baker S.E."/>
            <person name="Barry K."/>
            <person name="Bills G."/>
            <person name="Bluhm B.H."/>
            <person name="Cannon C."/>
            <person name="Castanera R."/>
            <person name="Culley D.E."/>
            <person name="Daum C."/>
            <person name="Ezra D."/>
            <person name="Gonzalez J.B."/>
            <person name="Henrissat B."/>
            <person name="Kuo A."/>
            <person name="Liang C."/>
            <person name="Lipzen A."/>
            <person name="Lutzoni F."/>
            <person name="Magnuson J."/>
            <person name="Mondo S."/>
            <person name="Nolan M."/>
            <person name="Ohm R."/>
            <person name="Pangilinan J."/>
            <person name="Park H.-J."/>
            <person name="Ramirez L."/>
            <person name="Alfaro M."/>
            <person name="Sun H."/>
            <person name="Tritt A."/>
            <person name="Yoshinaga Y."/>
            <person name="Zwiers L.-H."/>
            <person name="Turgeon B.G."/>
            <person name="Goodwin S.B."/>
            <person name="Spatafora J.W."/>
            <person name="Crous P.W."/>
            <person name="Grigoriev I.V."/>
        </authorList>
    </citation>
    <scope>NUCLEOTIDE SEQUENCE</scope>
    <source>
        <strain evidence="2">P77</strain>
    </source>
</reference>
<feature type="region of interest" description="Disordered" evidence="1">
    <location>
        <begin position="1"/>
        <end position="60"/>
    </location>
</feature>